<feature type="domain" description="Major facilitator superfamily (MFS) profile" evidence="6">
    <location>
        <begin position="66"/>
        <end position="478"/>
    </location>
</feature>
<dbReference type="PANTHER" id="PTHR23502:SF5">
    <property type="entry name" value="QUINIDINE RESISTANCE PROTEIN 3"/>
    <property type="match status" value="1"/>
</dbReference>
<feature type="transmembrane region" description="Helical" evidence="5">
    <location>
        <begin position="274"/>
        <end position="296"/>
    </location>
</feature>
<feature type="transmembrane region" description="Helical" evidence="5">
    <location>
        <begin position="316"/>
        <end position="339"/>
    </location>
</feature>
<feature type="transmembrane region" description="Helical" evidence="5">
    <location>
        <begin position="220"/>
        <end position="239"/>
    </location>
</feature>
<feature type="transmembrane region" description="Helical" evidence="5">
    <location>
        <begin position="100"/>
        <end position="121"/>
    </location>
</feature>
<keyword evidence="3 5" id="KW-1133">Transmembrane helix</keyword>
<feature type="transmembrane region" description="Helical" evidence="5">
    <location>
        <begin position="453"/>
        <end position="476"/>
    </location>
</feature>
<protein>
    <submittedName>
        <fullName evidence="7">MFS general substrate transporter</fullName>
    </submittedName>
</protein>
<evidence type="ECO:0000259" key="6">
    <source>
        <dbReference type="PROSITE" id="PS50850"/>
    </source>
</evidence>
<dbReference type="InterPro" id="IPR036259">
    <property type="entry name" value="MFS_trans_sf"/>
</dbReference>
<dbReference type="GO" id="GO:0005886">
    <property type="term" value="C:plasma membrane"/>
    <property type="evidence" value="ECO:0007669"/>
    <property type="project" value="TreeGrafter"/>
</dbReference>
<dbReference type="PROSITE" id="PS50850">
    <property type="entry name" value="MFS"/>
    <property type="match status" value="1"/>
</dbReference>
<accession>A0A8H4AFH2</accession>
<keyword evidence="4 5" id="KW-0472">Membrane</keyword>
<evidence type="ECO:0000256" key="4">
    <source>
        <dbReference type="ARBA" id="ARBA00023136"/>
    </source>
</evidence>
<feature type="transmembrane region" description="Helical" evidence="5">
    <location>
        <begin position="417"/>
        <end position="441"/>
    </location>
</feature>
<proteinExistence type="predicted"/>
<dbReference type="Pfam" id="PF07690">
    <property type="entry name" value="MFS_1"/>
    <property type="match status" value="1"/>
</dbReference>
<dbReference type="InterPro" id="IPR011701">
    <property type="entry name" value="MFS"/>
</dbReference>
<evidence type="ECO:0000256" key="2">
    <source>
        <dbReference type="ARBA" id="ARBA00022692"/>
    </source>
</evidence>
<organism evidence="7 8">
    <name type="scientific">Gigaspora margarita</name>
    <dbReference type="NCBI Taxonomy" id="4874"/>
    <lineage>
        <taxon>Eukaryota</taxon>
        <taxon>Fungi</taxon>
        <taxon>Fungi incertae sedis</taxon>
        <taxon>Mucoromycota</taxon>
        <taxon>Glomeromycotina</taxon>
        <taxon>Glomeromycetes</taxon>
        <taxon>Diversisporales</taxon>
        <taxon>Gigasporaceae</taxon>
        <taxon>Gigaspora</taxon>
    </lineage>
</organism>
<evidence type="ECO:0000313" key="8">
    <source>
        <dbReference type="Proteomes" id="UP000439903"/>
    </source>
</evidence>
<sequence length="492" mass="54626">MIKSICSETSEASKIYEATDINEIGEVNKATNLNVVTVATEPINITEDIKSTNNPKNWPSRKKCLILFVLTITGMLVLTTSTVLLPALKELREEFDTSEVAVNSLVSVNSFFTGISSIAWAAYSDRFSRRRKVFLLSMILFIISTILCTLANRIWQLLILCAIQACGSSSSVSISAGIISDIYSPKDRGFAFGIFSLAPATLTGTAAGGFIIQYLNWRWLFYYLATYGGIIILLILCFVPETSSSVNQQNKTPKFNSNVFSTKSRFNPFATLKLLGYPNFVLTAIYMSIVVSMITLQNISVSRNLSTRSYHLLPSSIGLLFIAPTLGCSLGSAIGGKYSDFVLQKARKNGVEIICPEVRIKSATPGALMVPCSYLIFGWLLIINFNIYVLMILWFFAVFGSYIIYSSLSPYLIDVCPGLSASAIALSYCMRLITAGVISIFGSLMEDFLGTGWYYTLIFVMCFLPTFFLVLVYFNGNRWKENFFKRNSYALH</sequence>
<feature type="transmembrane region" description="Helical" evidence="5">
    <location>
        <begin position="190"/>
        <end position="214"/>
    </location>
</feature>
<feature type="transmembrane region" description="Helical" evidence="5">
    <location>
        <begin position="133"/>
        <end position="151"/>
    </location>
</feature>
<feature type="transmembrane region" description="Helical" evidence="5">
    <location>
        <begin position="65"/>
        <end position="88"/>
    </location>
</feature>
<dbReference type="AlphaFoldDB" id="A0A8H4AFH2"/>
<dbReference type="PANTHER" id="PTHR23502">
    <property type="entry name" value="MAJOR FACILITATOR SUPERFAMILY"/>
    <property type="match status" value="1"/>
</dbReference>
<dbReference type="EMBL" id="WTPW01000678">
    <property type="protein sequence ID" value="KAF0488807.1"/>
    <property type="molecule type" value="Genomic_DNA"/>
</dbReference>
<keyword evidence="2 5" id="KW-0812">Transmembrane</keyword>
<evidence type="ECO:0000256" key="3">
    <source>
        <dbReference type="ARBA" id="ARBA00022989"/>
    </source>
</evidence>
<evidence type="ECO:0000313" key="7">
    <source>
        <dbReference type="EMBL" id="KAF0488807.1"/>
    </source>
</evidence>
<dbReference type="InterPro" id="IPR020846">
    <property type="entry name" value="MFS_dom"/>
</dbReference>
<feature type="transmembrane region" description="Helical" evidence="5">
    <location>
        <begin position="387"/>
        <end position="405"/>
    </location>
</feature>
<evidence type="ECO:0000256" key="5">
    <source>
        <dbReference type="SAM" id="Phobius"/>
    </source>
</evidence>
<dbReference type="OrthoDB" id="3936150at2759"/>
<dbReference type="Proteomes" id="UP000439903">
    <property type="component" value="Unassembled WGS sequence"/>
</dbReference>
<name>A0A8H4AFH2_GIGMA</name>
<comment type="caution">
    <text evidence="7">The sequence shown here is derived from an EMBL/GenBank/DDBJ whole genome shotgun (WGS) entry which is preliminary data.</text>
</comment>
<evidence type="ECO:0000256" key="1">
    <source>
        <dbReference type="ARBA" id="ARBA00004141"/>
    </source>
</evidence>
<dbReference type="Gene3D" id="1.20.1250.20">
    <property type="entry name" value="MFS general substrate transporter like domains"/>
    <property type="match status" value="1"/>
</dbReference>
<comment type="subcellular location">
    <subcellularLocation>
        <location evidence="1">Membrane</location>
        <topology evidence="1">Multi-pass membrane protein</topology>
    </subcellularLocation>
</comment>
<keyword evidence="8" id="KW-1185">Reference proteome</keyword>
<dbReference type="GO" id="GO:0022857">
    <property type="term" value="F:transmembrane transporter activity"/>
    <property type="evidence" value="ECO:0007669"/>
    <property type="project" value="InterPro"/>
</dbReference>
<reference evidence="7 8" key="1">
    <citation type="journal article" date="2019" name="Environ. Microbiol.">
        <title>At the nexus of three kingdoms: the genome of the mycorrhizal fungus Gigaspora margarita provides insights into plant, endobacterial and fungal interactions.</title>
        <authorList>
            <person name="Venice F."/>
            <person name="Ghignone S."/>
            <person name="Salvioli di Fossalunga A."/>
            <person name="Amselem J."/>
            <person name="Novero M."/>
            <person name="Xianan X."/>
            <person name="Sedzielewska Toro K."/>
            <person name="Morin E."/>
            <person name="Lipzen A."/>
            <person name="Grigoriev I.V."/>
            <person name="Henrissat B."/>
            <person name="Martin F.M."/>
            <person name="Bonfante P."/>
        </authorList>
    </citation>
    <scope>NUCLEOTIDE SEQUENCE [LARGE SCALE GENOMIC DNA]</scope>
    <source>
        <strain evidence="7 8">BEG34</strain>
    </source>
</reference>
<gene>
    <name evidence="7" type="ORF">F8M41_022174</name>
</gene>
<dbReference type="SUPFAM" id="SSF103473">
    <property type="entry name" value="MFS general substrate transporter"/>
    <property type="match status" value="1"/>
</dbReference>